<reference evidence="1 2" key="1">
    <citation type="submission" date="2016-05" db="EMBL/GenBank/DDBJ databases">
        <title>Compelete Genome Sequence of Bacteriochlorophyll-Synthesizing Bacterium Porphyrobacter neustonensis DSM 9434.</title>
        <authorList>
            <person name="Shi X.-L."/>
            <person name="Wu Y.-H."/>
            <person name="Cheng H."/>
            <person name="Xu L."/>
            <person name="Zhang X.-Q."/>
            <person name="Wang C.-S."/>
            <person name="Xu X.-W."/>
        </authorList>
    </citation>
    <scope>NUCLEOTIDE SEQUENCE [LARGE SCALE GENOMIC DNA]</scope>
    <source>
        <strain evidence="1 2">DSM 9434</strain>
    </source>
</reference>
<dbReference type="KEGG" id="pns:A9D12_08085"/>
<dbReference type="AlphaFoldDB" id="A0A192D469"/>
<dbReference type="OrthoDB" id="7851935at2"/>
<sequence length="151" mass="17049">MDGDQFEEVMLSLGHAVFAAQLFEMNLATTLIALTIARGDRSKFPDEAAVRKWLDHVDRLPIGQLKGQISSLGLLPERMVEEIGEINRRRVGVVHHFVNLWSDRLDDVEGQRQAVEHLEAERTIFLIAAKRLQGGLEKLQETELPARQSPT</sequence>
<evidence type="ECO:0000313" key="2">
    <source>
        <dbReference type="Proteomes" id="UP000078263"/>
    </source>
</evidence>
<keyword evidence="2" id="KW-1185">Reference proteome</keyword>
<organism evidence="1 2">
    <name type="scientific">Erythrobacter neustonensis</name>
    <dbReference type="NCBI Taxonomy" id="1112"/>
    <lineage>
        <taxon>Bacteria</taxon>
        <taxon>Pseudomonadati</taxon>
        <taxon>Pseudomonadota</taxon>
        <taxon>Alphaproteobacteria</taxon>
        <taxon>Sphingomonadales</taxon>
        <taxon>Erythrobacteraceae</taxon>
        <taxon>Erythrobacter/Porphyrobacter group</taxon>
        <taxon>Erythrobacter</taxon>
    </lineage>
</organism>
<proteinExistence type="predicted"/>
<accession>A0A192D469</accession>
<dbReference type="RefSeq" id="WP_068350820.1">
    <property type="nucleotide sequence ID" value="NZ_CP016033.1"/>
</dbReference>
<evidence type="ECO:0000313" key="1">
    <source>
        <dbReference type="EMBL" id="ANK12910.1"/>
    </source>
</evidence>
<name>A0A192D469_9SPHN</name>
<gene>
    <name evidence="1" type="ORF">A9D12_08085</name>
</gene>
<dbReference type="Proteomes" id="UP000078263">
    <property type="component" value="Chromosome"/>
</dbReference>
<protein>
    <submittedName>
        <fullName evidence="1">Uncharacterized protein</fullName>
    </submittedName>
</protein>
<dbReference type="EMBL" id="CP016033">
    <property type="protein sequence ID" value="ANK12910.1"/>
    <property type="molecule type" value="Genomic_DNA"/>
</dbReference>